<evidence type="ECO:0000313" key="1">
    <source>
        <dbReference type="EMBL" id="CAH2209514.1"/>
    </source>
</evidence>
<dbReference type="AlphaFoldDB" id="A0A8S4QFS4"/>
<protein>
    <submittedName>
        <fullName evidence="1">Jg7568 protein</fullName>
    </submittedName>
</protein>
<organism evidence="1 2">
    <name type="scientific">Pararge aegeria aegeria</name>
    <dbReference type="NCBI Taxonomy" id="348720"/>
    <lineage>
        <taxon>Eukaryota</taxon>
        <taxon>Metazoa</taxon>
        <taxon>Ecdysozoa</taxon>
        <taxon>Arthropoda</taxon>
        <taxon>Hexapoda</taxon>
        <taxon>Insecta</taxon>
        <taxon>Pterygota</taxon>
        <taxon>Neoptera</taxon>
        <taxon>Endopterygota</taxon>
        <taxon>Lepidoptera</taxon>
        <taxon>Glossata</taxon>
        <taxon>Ditrysia</taxon>
        <taxon>Papilionoidea</taxon>
        <taxon>Nymphalidae</taxon>
        <taxon>Satyrinae</taxon>
        <taxon>Satyrini</taxon>
        <taxon>Parargina</taxon>
        <taxon>Pararge</taxon>
    </lineage>
</organism>
<sequence length="121" mass="14067">MYSFTLSIGTQNDEKPTVYLEKIVDPNEEPWSWVEEELSNQAVEAALAEEEEVSVIEKTLLLNLLMYFPIFPAPVQGVRELGKWEDLPPSWYCDRDLMWSSSVKTSIARCRILRHHLARLQ</sequence>
<name>A0A8S4QFS4_9NEOP</name>
<evidence type="ECO:0000313" key="2">
    <source>
        <dbReference type="Proteomes" id="UP000838756"/>
    </source>
</evidence>
<gene>
    <name evidence="1" type="primary">jg7568</name>
    <name evidence="1" type="ORF">PAEG_LOCUS1912</name>
</gene>
<keyword evidence="2" id="KW-1185">Reference proteome</keyword>
<dbReference type="EMBL" id="CAKXAJ010006125">
    <property type="protein sequence ID" value="CAH2209514.1"/>
    <property type="molecule type" value="Genomic_DNA"/>
</dbReference>
<reference evidence="1" key="1">
    <citation type="submission" date="2022-03" db="EMBL/GenBank/DDBJ databases">
        <authorList>
            <person name="Lindestad O."/>
        </authorList>
    </citation>
    <scope>NUCLEOTIDE SEQUENCE</scope>
</reference>
<proteinExistence type="predicted"/>
<dbReference type="Proteomes" id="UP000838756">
    <property type="component" value="Unassembled WGS sequence"/>
</dbReference>
<comment type="caution">
    <text evidence="1">The sequence shown here is derived from an EMBL/GenBank/DDBJ whole genome shotgun (WGS) entry which is preliminary data.</text>
</comment>
<accession>A0A8S4QFS4</accession>